<name>A0A8B8ZYU7_PHODC</name>
<dbReference type="KEGG" id="pda:120108892"/>
<dbReference type="Proteomes" id="UP000228380">
    <property type="component" value="Unplaced"/>
</dbReference>
<keyword evidence="2" id="KW-1185">Reference proteome</keyword>
<evidence type="ECO:0000313" key="3">
    <source>
        <dbReference type="RefSeq" id="XP_038978542.1"/>
    </source>
</evidence>
<feature type="region of interest" description="Disordered" evidence="1">
    <location>
        <begin position="86"/>
        <end position="114"/>
    </location>
</feature>
<protein>
    <submittedName>
        <fullName evidence="3">Uncharacterized protein LOC120108892</fullName>
    </submittedName>
</protein>
<evidence type="ECO:0000256" key="1">
    <source>
        <dbReference type="SAM" id="MobiDB-lite"/>
    </source>
</evidence>
<proteinExistence type="predicted"/>
<feature type="compositionally biased region" description="Polar residues" evidence="1">
    <location>
        <begin position="86"/>
        <end position="96"/>
    </location>
</feature>
<dbReference type="GeneID" id="120108892"/>
<accession>A0A8B8ZYU7</accession>
<dbReference type="OrthoDB" id="797488at2759"/>
<reference evidence="3" key="1">
    <citation type="submission" date="2025-08" db="UniProtKB">
        <authorList>
            <consortium name="RefSeq"/>
        </authorList>
    </citation>
    <scope>IDENTIFICATION</scope>
    <source>
        <tissue evidence="3">Young leaves</tissue>
    </source>
</reference>
<sequence length="128" mass="13646">MTLFSVLAVPSFKNASGPGSGEVDCAEDIEGQPAKAAEAEMDPRTRQSCTEVHEHDHSQAETSCGGGAERPMALMLQTVLEEASQYHNHTGNNPLDQQRDFPAATTGRGAPETAEVHTAININSEAVW</sequence>
<organism evidence="2 3">
    <name type="scientific">Phoenix dactylifera</name>
    <name type="common">Date palm</name>
    <dbReference type="NCBI Taxonomy" id="42345"/>
    <lineage>
        <taxon>Eukaryota</taxon>
        <taxon>Viridiplantae</taxon>
        <taxon>Streptophyta</taxon>
        <taxon>Embryophyta</taxon>
        <taxon>Tracheophyta</taxon>
        <taxon>Spermatophyta</taxon>
        <taxon>Magnoliopsida</taxon>
        <taxon>Liliopsida</taxon>
        <taxon>Arecaceae</taxon>
        <taxon>Coryphoideae</taxon>
        <taxon>Phoeniceae</taxon>
        <taxon>Phoenix</taxon>
    </lineage>
</organism>
<evidence type="ECO:0000313" key="2">
    <source>
        <dbReference type="Proteomes" id="UP000228380"/>
    </source>
</evidence>
<dbReference type="AlphaFoldDB" id="A0A8B8ZYU7"/>
<gene>
    <name evidence="3" type="primary">LOC120108892</name>
</gene>
<dbReference type="RefSeq" id="XP_038978542.1">
    <property type="nucleotide sequence ID" value="XM_039122614.1"/>
</dbReference>